<dbReference type="InterPro" id="IPR006626">
    <property type="entry name" value="PbH1"/>
</dbReference>
<evidence type="ECO:0000256" key="2">
    <source>
        <dbReference type="ARBA" id="ARBA00022737"/>
    </source>
</evidence>
<organism evidence="5 6">
    <name type="scientific">Plectus sambesii</name>
    <dbReference type="NCBI Taxonomy" id="2011161"/>
    <lineage>
        <taxon>Eukaryota</taxon>
        <taxon>Metazoa</taxon>
        <taxon>Ecdysozoa</taxon>
        <taxon>Nematoda</taxon>
        <taxon>Chromadorea</taxon>
        <taxon>Plectida</taxon>
        <taxon>Plectina</taxon>
        <taxon>Plectoidea</taxon>
        <taxon>Plectidae</taxon>
        <taxon>Plectus</taxon>
    </lineage>
</organism>
<feature type="domain" description="Right handed beta helix" evidence="4">
    <location>
        <begin position="366"/>
        <end position="531"/>
    </location>
</feature>
<reference evidence="6" key="1">
    <citation type="submission" date="2022-11" db="UniProtKB">
        <authorList>
            <consortium name="WormBaseParasite"/>
        </authorList>
    </citation>
    <scope>IDENTIFICATION</scope>
</reference>
<dbReference type="InterPro" id="IPR011050">
    <property type="entry name" value="Pectin_lyase_fold/virulence"/>
</dbReference>
<sequence>ITNSNFTRNRGRLVYFDNVAGGSNLLLDQNLFSLNQLTNHSARQAIVSVHVGRDDPGITVKLSNNLFHKNTMERTITVEDNRDAPAYQLRLNIERNEFRDNLSPDVLLVDVPSANVTLNRFEDPQAKCELRTGPYRDGTRIDATSNYWGTVESAQVAKRVCDFKQQSTLLPAHYIPFMTDLPSGLPGGQLNHLANLEQPPTFGSAIQPIIASDDRIALGGALRENDVRIPATGDPYRVAQSVMIEQGQTLTIEPGARLEFEGGRGLRVRGKLIIRGTPDNPVILTGSSQNAWSGIIFDNQNSDQASSVEGCMIENALTGMVINSKQIHLASCRIVNSILSSIEIGPQSDTNIDFGDSLLEKSLDKGIRVATRALGITLQNVRITDSAGVGVDFDAPSEDITISNVKIANSGLFAVRIDQVPRFPIRSITIDGLTVSEQQRGQVGLFLNVLDYASVTVKNSLFTRNTVPSIQMELKCNYAANSDPSAPTVVPVPTFLFEENRIIDNSNLVATFSLAYCADATFRKNNFELNNRDHRFGTFELIAEPAPDQQKNFKLQISENVFLKNEGEYTVYLLPIIQYPFQGSFDQNKLTSNSNLRSALIVGSPLVKVNLNDFINPQSTYDLEVTE</sequence>
<evidence type="ECO:0000313" key="5">
    <source>
        <dbReference type="Proteomes" id="UP000887566"/>
    </source>
</evidence>
<dbReference type="PANTHER" id="PTHR47653">
    <property type="entry name" value="PROTEIN BARK BEETLE"/>
    <property type="match status" value="1"/>
</dbReference>
<name>A0A914XMU5_9BILA</name>
<dbReference type="Proteomes" id="UP000887566">
    <property type="component" value="Unplaced"/>
</dbReference>
<keyword evidence="5" id="KW-1185">Reference proteome</keyword>
<evidence type="ECO:0000259" key="4">
    <source>
        <dbReference type="Pfam" id="PF13229"/>
    </source>
</evidence>
<dbReference type="Pfam" id="PF13229">
    <property type="entry name" value="Beta_helix"/>
    <property type="match status" value="1"/>
</dbReference>
<dbReference type="AlphaFoldDB" id="A0A914XMU5"/>
<proteinExistence type="predicted"/>
<dbReference type="SMART" id="SM00710">
    <property type="entry name" value="PbH1"/>
    <property type="match status" value="4"/>
</dbReference>
<protein>
    <submittedName>
        <fullName evidence="6">Right handed beta helix domain-containing protein</fullName>
    </submittedName>
</protein>
<dbReference type="PANTHER" id="PTHR47653:SF1">
    <property type="entry name" value="DELETED IN MALIGNANT BRAIN TUMORS 1 PROTEIN"/>
    <property type="match status" value="1"/>
</dbReference>
<keyword evidence="1" id="KW-0732">Signal</keyword>
<dbReference type="InterPro" id="IPR039448">
    <property type="entry name" value="Beta_helix"/>
</dbReference>
<dbReference type="Gene3D" id="2.160.20.10">
    <property type="entry name" value="Single-stranded right-handed beta-helix, Pectin lyase-like"/>
    <property type="match status" value="1"/>
</dbReference>
<evidence type="ECO:0000256" key="3">
    <source>
        <dbReference type="ARBA" id="ARBA00023180"/>
    </source>
</evidence>
<evidence type="ECO:0000256" key="1">
    <source>
        <dbReference type="ARBA" id="ARBA00022729"/>
    </source>
</evidence>
<dbReference type="GO" id="GO:0016020">
    <property type="term" value="C:membrane"/>
    <property type="evidence" value="ECO:0007669"/>
    <property type="project" value="TreeGrafter"/>
</dbReference>
<evidence type="ECO:0000313" key="6">
    <source>
        <dbReference type="WBParaSite" id="PSAMB.scaffold8645size5983.g31629.t1"/>
    </source>
</evidence>
<dbReference type="InterPro" id="IPR012334">
    <property type="entry name" value="Pectin_lyas_fold"/>
</dbReference>
<dbReference type="GO" id="GO:0045217">
    <property type="term" value="P:cell-cell junction maintenance"/>
    <property type="evidence" value="ECO:0007669"/>
    <property type="project" value="TreeGrafter"/>
</dbReference>
<keyword evidence="3" id="KW-0325">Glycoprotein</keyword>
<accession>A0A914XMU5</accession>
<keyword evidence="2" id="KW-0677">Repeat</keyword>
<dbReference type="WBParaSite" id="PSAMB.scaffold8645size5983.g31629.t1">
    <property type="protein sequence ID" value="PSAMB.scaffold8645size5983.g31629.t1"/>
    <property type="gene ID" value="PSAMB.scaffold8645size5983.g31629"/>
</dbReference>
<dbReference type="InterPro" id="IPR053243">
    <property type="entry name" value="SJ_maturation_regulator"/>
</dbReference>
<dbReference type="SUPFAM" id="SSF51126">
    <property type="entry name" value="Pectin lyase-like"/>
    <property type="match status" value="1"/>
</dbReference>